<name>A0ABW8JGQ5_9GAMM</name>
<reference evidence="1 2" key="1">
    <citation type="submission" date="2020-10" db="EMBL/GenBank/DDBJ databases">
        <title>Phylogeny of dyella-like bacteria.</title>
        <authorList>
            <person name="Fu J."/>
        </authorList>
    </citation>
    <scope>NUCLEOTIDE SEQUENCE [LARGE SCALE GENOMIC DNA]</scope>
    <source>
        <strain evidence="1 2">JP1</strain>
    </source>
</reference>
<evidence type="ECO:0000313" key="1">
    <source>
        <dbReference type="EMBL" id="MFK2899485.1"/>
    </source>
</evidence>
<accession>A0ABW8JGQ5</accession>
<sequence>MSAQRGCNQLWLKWQVPFFARRAEGSACTYPCHRALFMTVLSNRLRIAQPFVLPAHAQTHDSITANNTHAAAFGVRG</sequence>
<keyword evidence="2" id="KW-1185">Reference proteome</keyword>
<dbReference type="Proteomes" id="UP001620461">
    <property type="component" value="Unassembled WGS sequence"/>
</dbReference>
<evidence type="ECO:0000313" key="2">
    <source>
        <dbReference type="Proteomes" id="UP001620461"/>
    </source>
</evidence>
<dbReference type="RefSeq" id="WP_404545384.1">
    <property type="nucleotide sequence ID" value="NZ_JADIKJ010000003.1"/>
</dbReference>
<proteinExistence type="predicted"/>
<protein>
    <submittedName>
        <fullName evidence="1">Uncharacterized protein</fullName>
    </submittedName>
</protein>
<organism evidence="1 2">
    <name type="scientific">Dyella jejuensis</name>
    <dbReference type="NCBI Taxonomy" id="1432009"/>
    <lineage>
        <taxon>Bacteria</taxon>
        <taxon>Pseudomonadati</taxon>
        <taxon>Pseudomonadota</taxon>
        <taxon>Gammaproteobacteria</taxon>
        <taxon>Lysobacterales</taxon>
        <taxon>Rhodanobacteraceae</taxon>
        <taxon>Dyella</taxon>
    </lineage>
</organism>
<gene>
    <name evidence="1" type="ORF">ISP15_03990</name>
</gene>
<comment type="caution">
    <text evidence="1">The sequence shown here is derived from an EMBL/GenBank/DDBJ whole genome shotgun (WGS) entry which is preliminary data.</text>
</comment>
<dbReference type="EMBL" id="JADIKJ010000003">
    <property type="protein sequence ID" value="MFK2899485.1"/>
    <property type="molecule type" value="Genomic_DNA"/>
</dbReference>